<evidence type="ECO:0000313" key="2">
    <source>
        <dbReference type="Proteomes" id="UP000002402"/>
    </source>
</evidence>
<dbReference type="STRING" id="246197.MXAN_2940"/>
<organism evidence="1 2">
    <name type="scientific">Myxococcus xanthus (strain DK1622)</name>
    <dbReference type="NCBI Taxonomy" id="246197"/>
    <lineage>
        <taxon>Bacteria</taxon>
        <taxon>Pseudomonadati</taxon>
        <taxon>Myxococcota</taxon>
        <taxon>Myxococcia</taxon>
        <taxon>Myxococcales</taxon>
        <taxon>Cystobacterineae</taxon>
        <taxon>Myxococcaceae</taxon>
        <taxon>Myxococcus</taxon>
    </lineage>
</organism>
<dbReference type="AlphaFoldDB" id="Q1D873"/>
<accession>Q1D873</accession>
<name>Q1D873_MYXXD</name>
<sequence length="125" mass="13848">MGGPVRSRDGEAPLVGDSRQVGRNVACLAPERVDELLHEVVTSMVRPGVFRAARTLRLDGPPVHGPGAFRRSRTLPRWPLATRRAWDRPLRGPPGQRRWKGVIVTIVSALLLIVRRECCFLANVA</sequence>
<reference evidence="1 2" key="1">
    <citation type="journal article" date="2006" name="Proc. Natl. Acad. Sci. U.S.A.">
        <title>Evolution of sensory complexity recorded in a myxobacterial genome.</title>
        <authorList>
            <person name="Goldman B.S."/>
            <person name="Nierman W.C."/>
            <person name="Kaiser D."/>
            <person name="Slater S.C."/>
            <person name="Durkin A.S."/>
            <person name="Eisen J.A."/>
            <person name="Ronning C.M."/>
            <person name="Barbazuk W.B."/>
            <person name="Blanchard M."/>
            <person name="Field C."/>
            <person name="Halling C."/>
            <person name="Hinkle G."/>
            <person name="Iartchuk O."/>
            <person name="Kim H.S."/>
            <person name="Mackenzie C."/>
            <person name="Madupu R."/>
            <person name="Miller N."/>
            <person name="Shvartsbeyn A."/>
            <person name="Sullivan S.A."/>
            <person name="Vaudin M."/>
            <person name="Wiegand R."/>
            <person name="Kaplan H.B."/>
        </authorList>
    </citation>
    <scope>NUCLEOTIDE SEQUENCE [LARGE SCALE GENOMIC DNA]</scope>
    <source>
        <strain evidence="2">DK1622</strain>
    </source>
</reference>
<dbReference type="Proteomes" id="UP000002402">
    <property type="component" value="Chromosome"/>
</dbReference>
<dbReference type="HOGENOM" id="CLU_1990245_0_0_7"/>
<protein>
    <submittedName>
        <fullName evidence="1">Uncharacterized protein</fullName>
    </submittedName>
</protein>
<dbReference type="EnsemblBacteria" id="ABF93160">
    <property type="protein sequence ID" value="ABF93160"/>
    <property type="gene ID" value="MXAN_2940"/>
</dbReference>
<dbReference type="KEGG" id="mxa:MXAN_2940"/>
<proteinExistence type="predicted"/>
<gene>
    <name evidence="1" type="ordered locus">MXAN_2940</name>
</gene>
<keyword evidence="2" id="KW-1185">Reference proteome</keyword>
<evidence type="ECO:0000313" key="1">
    <source>
        <dbReference type="EMBL" id="ABF93160.1"/>
    </source>
</evidence>
<dbReference type="EMBL" id="CP000113">
    <property type="protein sequence ID" value="ABF93160.1"/>
    <property type="molecule type" value="Genomic_DNA"/>
</dbReference>